<dbReference type="AlphaFoldDB" id="A0A9K3LNX2"/>
<dbReference type="EMBL" id="JAGRRH010000009">
    <property type="protein sequence ID" value="KAG7363826.1"/>
    <property type="molecule type" value="Genomic_DNA"/>
</dbReference>
<evidence type="ECO:0000313" key="1">
    <source>
        <dbReference type="EMBL" id="KAG7363826.1"/>
    </source>
</evidence>
<evidence type="ECO:0000313" key="2">
    <source>
        <dbReference type="Proteomes" id="UP000693970"/>
    </source>
</evidence>
<protein>
    <submittedName>
        <fullName evidence="1">Uncharacterized protein</fullName>
    </submittedName>
</protein>
<accession>A0A9K3LNX2</accession>
<reference evidence="1" key="1">
    <citation type="journal article" date="2021" name="Sci. Rep.">
        <title>Diploid genomic architecture of Nitzschia inconspicua, an elite biomass production diatom.</title>
        <authorList>
            <person name="Oliver A."/>
            <person name="Podell S."/>
            <person name="Pinowska A."/>
            <person name="Traller J.C."/>
            <person name="Smith S.R."/>
            <person name="McClure R."/>
            <person name="Beliaev A."/>
            <person name="Bohutskyi P."/>
            <person name="Hill E.A."/>
            <person name="Rabines A."/>
            <person name="Zheng H."/>
            <person name="Allen L.Z."/>
            <person name="Kuo A."/>
            <person name="Grigoriev I.V."/>
            <person name="Allen A.E."/>
            <person name="Hazlebeck D."/>
            <person name="Allen E.E."/>
        </authorList>
    </citation>
    <scope>NUCLEOTIDE SEQUENCE</scope>
    <source>
        <strain evidence="1">Hildebrandi</strain>
    </source>
</reference>
<proteinExistence type="predicted"/>
<organism evidence="1 2">
    <name type="scientific">Nitzschia inconspicua</name>
    <dbReference type="NCBI Taxonomy" id="303405"/>
    <lineage>
        <taxon>Eukaryota</taxon>
        <taxon>Sar</taxon>
        <taxon>Stramenopiles</taxon>
        <taxon>Ochrophyta</taxon>
        <taxon>Bacillariophyta</taxon>
        <taxon>Bacillariophyceae</taxon>
        <taxon>Bacillariophycidae</taxon>
        <taxon>Bacillariales</taxon>
        <taxon>Bacillariaceae</taxon>
        <taxon>Nitzschia</taxon>
    </lineage>
</organism>
<keyword evidence="2" id="KW-1185">Reference proteome</keyword>
<reference evidence="1" key="2">
    <citation type="submission" date="2021-04" db="EMBL/GenBank/DDBJ databases">
        <authorList>
            <person name="Podell S."/>
        </authorList>
    </citation>
    <scope>NUCLEOTIDE SEQUENCE</scope>
    <source>
        <strain evidence="1">Hildebrandi</strain>
    </source>
</reference>
<comment type="caution">
    <text evidence="1">The sequence shown here is derived from an EMBL/GenBank/DDBJ whole genome shotgun (WGS) entry which is preliminary data.</text>
</comment>
<gene>
    <name evidence="1" type="ORF">IV203_037027</name>
</gene>
<name>A0A9K3LNX2_9STRA</name>
<sequence length="141" mass="15961">MNFGGKRKAPTTNELADTIGFRCFSHGYIFDSIYGQIIRESSLKPAFRSKLVVAPLRDFAIISFPWSDSSQEARRTPFHEKLHSWKYPLAVCERESVNGQKNYRPVYCIVKALVETTGCFVLSLHSISSSSHNKQACGWLV</sequence>
<dbReference type="Proteomes" id="UP000693970">
    <property type="component" value="Unassembled WGS sequence"/>
</dbReference>